<dbReference type="Gramene" id="AET6Gv20831700.19">
    <property type="protein sequence ID" value="AET6Gv20831700.19"/>
    <property type="gene ID" value="AET6Gv20831700"/>
</dbReference>
<reference evidence="2" key="4">
    <citation type="submission" date="2019-03" db="UniProtKB">
        <authorList>
            <consortium name="EnsemblPlants"/>
        </authorList>
    </citation>
    <scope>IDENTIFICATION</scope>
</reference>
<evidence type="ECO:0000313" key="2">
    <source>
        <dbReference type="EnsemblPlants" id="AET6Gv20831700.19"/>
    </source>
</evidence>
<organism evidence="2 3">
    <name type="scientific">Aegilops tauschii subsp. strangulata</name>
    <name type="common">Goatgrass</name>
    <dbReference type="NCBI Taxonomy" id="200361"/>
    <lineage>
        <taxon>Eukaryota</taxon>
        <taxon>Viridiplantae</taxon>
        <taxon>Streptophyta</taxon>
        <taxon>Embryophyta</taxon>
        <taxon>Tracheophyta</taxon>
        <taxon>Spermatophyta</taxon>
        <taxon>Magnoliopsida</taxon>
        <taxon>Liliopsida</taxon>
        <taxon>Poales</taxon>
        <taxon>Poaceae</taxon>
        <taxon>BOP clade</taxon>
        <taxon>Pooideae</taxon>
        <taxon>Triticodae</taxon>
        <taxon>Triticeae</taxon>
        <taxon>Triticinae</taxon>
        <taxon>Aegilops</taxon>
    </lineage>
</organism>
<reference evidence="2" key="3">
    <citation type="journal article" date="2017" name="Nature">
        <title>Genome sequence of the progenitor of the wheat D genome Aegilops tauschii.</title>
        <authorList>
            <person name="Luo M.C."/>
            <person name="Gu Y.Q."/>
            <person name="Puiu D."/>
            <person name="Wang H."/>
            <person name="Twardziok S.O."/>
            <person name="Deal K.R."/>
            <person name="Huo N."/>
            <person name="Zhu T."/>
            <person name="Wang L."/>
            <person name="Wang Y."/>
            <person name="McGuire P.E."/>
            <person name="Liu S."/>
            <person name="Long H."/>
            <person name="Ramasamy R.K."/>
            <person name="Rodriguez J.C."/>
            <person name="Van S.L."/>
            <person name="Yuan L."/>
            <person name="Wang Z."/>
            <person name="Xia Z."/>
            <person name="Xiao L."/>
            <person name="Anderson O.D."/>
            <person name="Ouyang S."/>
            <person name="Liang Y."/>
            <person name="Zimin A.V."/>
            <person name="Pertea G."/>
            <person name="Qi P."/>
            <person name="Bennetzen J.L."/>
            <person name="Dai X."/>
            <person name="Dawson M.W."/>
            <person name="Muller H.G."/>
            <person name="Kugler K."/>
            <person name="Rivarola-Duarte L."/>
            <person name="Spannagl M."/>
            <person name="Mayer K.F.X."/>
            <person name="Lu F.H."/>
            <person name="Bevan M.W."/>
            <person name="Leroy P."/>
            <person name="Li P."/>
            <person name="You F.M."/>
            <person name="Sun Q."/>
            <person name="Liu Z."/>
            <person name="Lyons E."/>
            <person name="Wicker T."/>
            <person name="Salzberg S.L."/>
            <person name="Devos K.M."/>
            <person name="Dvorak J."/>
        </authorList>
    </citation>
    <scope>NUCLEOTIDE SEQUENCE [LARGE SCALE GENOMIC DNA]</scope>
    <source>
        <strain evidence="2">cv. AL8/78</strain>
    </source>
</reference>
<dbReference type="EnsemblPlants" id="AET6Gv20831700.19">
    <property type="protein sequence ID" value="AET6Gv20831700.19"/>
    <property type="gene ID" value="AET6Gv20831700"/>
</dbReference>
<evidence type="ECO:0000256" key="1">
    <source>
        <dbReference type="SAM" id="MobiDB-lite"/>
    </source>
</evidence>
<protein>
    <submittedName>
        <fullName evidence="2">Uncharacterized protein</fullName>
    </submittedName>
</protein>
<name>A0A453PS74_AEGTS</name>
<evidence type="ECO:0000313" key="3">
    <source>
        <dbReference type="Proteomes" id="UP000015105"/>
    </source>
</evidence>
<dbReference type="Proteomes" id="UP000015105">
    <property type="component" value="Chromosome 6D"/>
</dbReference>
<keyword evidence="3" id="KW-1185">Reference proteome</keyword>
<reference evidence="2" key="5">
    <citation type="journal article" date="2021" name="G3 (Bethesda)">
        <title>Aegilops tauschii genome assembly Aet v5.0 features greater sequence contiguity and improved annotation.</title>
        <authorList>
            <person name="Wang L."/>
            <person name="Zhu T."/>
            <person name="Rodriguez J.C."/>
            <person name="Deal K.R."/>
            <person name="Dubcovsky J."/>
            <person name="McGuire P.E."/>
            <person name="Lux T."/>
            <person name="Spannagl M."/>
            <person name="Mayer K.F.X."/>
            <person name="Baldrich P."/>
            <person name="Meyers B.C."/>
            <person name="Huo N."/>
            <person name="Gu Y.Q."/>
            <person name="Zhou H."/>
            <person name="Devos K.M."/>
            <person name="Bennetzen J.L."/>
            <person name="Unver T."/>
            <person name="Budak H."/>
            <person name="Gulick P.J."/>
            <person name="Galiba G."/>
            <person name="Kalapos B."/>
            <person name="Nelson D.R."/>
            <person name="Li P."/>
            <person name="You F.M."/>
            <person name="Luo M.C."/>
            <person name="Dvorak J."/>
        </authorList>
    </citation>
    <scope>NUCLEOTIDE SEQUENCE [LARGE SCALE GENOMIC DNA]</scope>
    <source>
        <strain evidence="2">cv. AL8/78</strain>
    </source>
</reference>
<proteinExistence type="predicted"/>
<feature type="compositionally biased region" description="Polar residues" evidence="1">
    <location>
        <begin position="64"/>
        <end position="79"/>
    </location>
</feature>
<accession>A0A453PS74</accession>
<reference evidence="3" key="1">
    <citation type="journal article" date="2014" name="Science">
        <title>Ancient hybridizations among the ancestral genomes of bread wheat.</title>
        <authorList>
            <consortium name="International Wheat Genome Sequencing Consortium,"/>
            <person name="Marcussen T."/>
            <person name="Sandve S.R."/>
            <person name="Heier L."/>
            <person name="Spannagl M."/>
            <person name="Pfeifer M."/>
            <person name="Jakobsen K.S."/>
            <person name="Wulff B.B."/>
            <person name="Steuernagel B."/>
            <person name="Mayer K.F."/>
            <person name="Olsen O.A."/>
        </authorList>
    </citation>
    <scope>NUCLEOTIDE SEQUENCE [LARGE SCALE GENOMIC DNA]</scope>
    <source>
        <strain evidence="3">cv. AL8/78</strain>
    </source>
</reference>
<feature type="region of interest" description="Disordered" evidence="1">
    <location>
        <begin position="64"/>
        <end position="86"/>
    </location>
</feature>
<sequence>MDMALPKLYAAENGGRGGVGPWEDTSACCYEKKIPMVQRISSGDSRQVWQKLCVSTQLKKGSESKLTSESISNATTTKRAAQELDL</sequence>
<reference evidence="3" key="2">
    <citation type="journal article" date="2017" name="Nat. Plants">
        <title>The Aegilops tauschii genome reveals multiple impacts of transposons.</title>
        <authorList>
            <person name="Zhao G."/>
            <person name="Zou C."/>
            <person name="Li K."/>
            <person name="Wang K."/>
            <person name="Li T."/>
            <person name="Gao L."/>
            <person name="Zhang X."/>
            <person name="Wang H."/>
            <person name="Yang Z."/>
            <person name="Liu X."/>
            <person name="Jiang W."/>
            <person name="Mao L."/>
            <person name="Kong X."/>
            <person name="Jiao Y."/>
            <person name="Jia J."/>
        </authorList>
    </citation>
    <scope>NUCLEOTIDE SEQUENCE [LARGE SCALE GENOMIC DNA]</scope>
    <source>
        <strain evidence="3">cv. AL8/78</strain>
    </source>
</reference>
<dbReference type="AlphaFoldDB" id="A0A453PS74"/>